<comment type="caution">
    <text evidence="2">The sequence shown here is derived from an EMBL/GenBank/DDBJ whole genome shotgun (WGS) entry which is preliminary data.</text>
</comment>
<proteinExistence type="predicted"/>
<accession>A0ABU7JAF7</accession>
<feature type="signal peptide" evidence="1">
    <location>
        <begin position="1"/>
        <end position="18"/>
    </location>
</feature>
<keyword evidence="3" id="KW-1185">Reference proteome</keyword>
<evidence type="ECO:0000256" key="1">
    <source>
        <dbReference type="SAM" id="SignalP"/>
    </source>
</evidence>
<reference evidence="2 3" key="1">
    <citation type="submission" date="2023-06" db="EMBL/GenBank/DDBJ databases">
        <title>Alkalimonas sp., MEB004 an alkaliphilic bacterium isolated from Lonar Lake, India.</title>
        <authorList>
            <person name="Joshi A."/>
            <person name="Thite S."/>
        </authorList>
    </citation>
    <scope>NUCLEOTIDE SEQUENCE [LARGE SCALE GENOMIC DNA]</scope>
    <source>
        <strain evidence="2 3">MEB004</strain>
    </source>
</reference>
<keyword evidence="1" id="KW-0732">Signal</keyword>
<dbReference type="Proteomes" id="UP001339167">
    <property type="component" value="Unassembled WGS sequence"/>
</dbReference>
<name>A0ABU7JAF7_9GAMM</name>
<dbReference type="PROSITE" id="PS51257">
    <property type="entry name" value="PROKAR_LIPOPROTEIN"/>
    <property type="match status" value="1"/>
</dbReference>
<organism evidence="2 3">
    <name type="scientific">Alkalimonas mucilaginosa</name>
    <dbReference type="NCBI Taxonomy" id="3057676"/>
    <lineage>
        <taxon>Bacteria</taxon>
        <taxon>Pseudomonadati</taxon>
        <taxon>Pseudomonadota</taxon>
        <taxon>Gammaproteobacteria</taxon>
        <taxon>Alkalimonas</taxon>
    </lineage>
</organism>
<protein>
    <submittedName>
        <fullName evidence="2">Uncharacterized protein</fullName>
    </submittedName>
</protein>
<evidence type="ECO:0000313" key="3">
    <source>
        <dbReference type="Proteomes" id="UP001339167"/>
    </source>
</evidence>
<evidence type="ECO:0000313" key="2">
    <source>
        <dbReference type="EMBL" id="MEE2022679.1"/>
    </source>
</evidence>
<gene>
    <name evidence="2" type="ORF">QWF21_00345</name>
</gene>
<feature type="chain" id="PRO_5046787439" evidence="1">
    <location>
        <begin position="19"/>
        <end position="113"/>
    </location>
</feature>
<dbReference type="EMBL" id="JAUGZK010000001">
    <property type="protein sequence ID" value="MEE2022679.1"/>
    <property type="molecule type" value="Genomic_DNA"/>
</dbReference>
<sequence>MKHLIVHFILLYSIIACANTEQAALIYDKWALEAIIFDDGSKNNPGAGNFVEVTPDYITEVISSMGSRQYPYLKEGNLLTLTVGDEVVRWEIVEVGEEHLHIQTPIGRYIFRR</sequence>
<dbReference type="RefSeq" id="WP_330086044.1">
    <property type="nucleotide sequence ID" value="NZ_JAUGZK010000001.1"/>
</dbReference>